<feature type="transmembrane region" description="Helical" evidence="1">
    <location>
        <begin position="12"/>
        <end position="33"/>
    </location>
</feature>
<organism evidence="2 3">
    <name type="scientific">Geomicrobium sediminis</name>
    <dbReference type="NCBI Taxonomy" id="1347788"/>
    <lineage>
        <taxon>Bacteria</taxon>
        <taxon>Bacillati</taxon>
        <taxon>Bacillota</taxon>
        <taxon>Bacilli</taxon>
        <taxon>Bacillales</taxon>
        <taxon>Geomicrobium</taxon>
    </lineage>
</organism>
<feature type="transmembrane region" description="Helical" evidence="1">
    <location>
        <begin position="82"/>
        <end position="101"/>
    </location>
</feature>
<keyword evidence="1" id="KW-0812">Transmembrane</keyword>
<accession>A0ABS2P6B7</accession>
<sequence>MRFSDIPTKRKWWIFLGFPITTGIGAYLFRAMIEVGWPPLSAGIGLTIGFFIASSLMGIFKPELAVQEKEQNPTRFQRIGRIVLYTLLTSAFVFVTIRFLILV</sequence>
<evidence type="ECO:0000313" key="2">
    <source>
        <dbReference type="EMBL" id="MBM7630950.1"/>
    </source>
</evidence>
<evidence type="ECO:0000256" key="1">
    <source>
        <dbReference type="SAM" id="Phobius"/>
    </source>
</evidence>
<protein>
    <submittedName>
        <fullName evidence="2">Uncharacterized protein</fullName>
    </submittedName>
</protein>
<dbReference type="Proteomes" id="UP000741863">
    <property type="component" value="Unassembled WGS sequence"/>
</dbReference>
<reference evidence="2 3" key="1">
    <citation type="submission" date="2021-01" db="EMBL/GenBank/DDBJ databases">
        <title>Genomic Encyclopedia of Type Strains, Phase IV (KMG-IV): sequencing the most valuable type-strain genomes for metagenomic binning, comparative biology and taxonomic classification.</title>
        <authorList>
            <person name="Goeker M."/>
        </authorList>
    </citation>
    <scope>NUCLEOTIDE SEQUENCE [LARGE SCALE GENOMIC DNA]</scope>
    <source>
        <strain evidence="2 3">DSM 25540</strain>
    </source>
</reference>
<dbReference type="EMBL" id="JAFBEC010000001">
    <property type="protein sequence ID" value="MBM7630950.1"/>
    <property type="molecule type" value="Genomic_DNA"/>
</dbReference>
<proteinExistence type="predicted"/>
<dbReference type="RefSeq" id="WP_204695112.1">
    <property type="nucleotide sequence ID" value="NZ_JAFBEC010000001.1"/>
</dbReference>
<keyword evidence="1" id="KW-0472">Membrane</keyword>
<feature type="transmembrane region" description="Helical" evidence="1">
    <location>
        <begin position="39"/>
        <end position="61"/>
    </location>
</feature>
<gene>
    <name evidence="2" type="ORF">JOD17_000041</name>
</gene>
<evidence type="ECO:0000313" key="3">
    <source>
        <dbReference type="Proteomes" id="UP000741863"/>
    </source>
</evidence>
<name>A0ABS2P6B7_9BACL</name>
<keyword evidence="1" id="KW-1133">Transmembrane helix</keyword>
<comment type="caution">
    <text evidence="2">The sequence shown here is derived from an EMBL/GenBank/DDBJ whole genome shotgun (WGS) entry which is preliminary data.</text>
</comment>
<keyword evidence="3" id="KW-1185">Reference proteome</keyword>